<feature type="compositionally biased region" description="Polar residues" evidence="1">
    <location>
        <begin position="339"/>
        <end position="351"/>
    </location>
</feature>
<dbReference type="EMBL" id="BQKY01000008">
    <property type="protein sequence ID" value="GJN90967.1"/>
    <property type="molecule type" value="Genomic_DNA"/>
</dbReference>
<dbReference type="Gene3D" id="3.90.75.10">
    <property type="entry name" value="Homing Intron 3 (I-ppo) Encoded Endonuclease, Chain A"/>
    <property type="match status" value="1"/>
</dbReference>
<protein>
    <recommendedName>
        <fullName evidence="2">Zinc-binding loop region of homing endonuclease domain-containing protein</fullName>
    </recommendedName>
</protein>
<sequence>MAKSKGQTGSARKSAARKAPAQAKKPREIKPLPPHLPRLRDPISIIAPSFALESLLKRGMLIERVPDSPCWVHVKHKKARPRVNVGSKKARAKVIRADYVEHFEDMALRRVCAFMMNEQEPTSADAACPLYMCRLAALCHVYRGQETEEQRIEQIEGGAEASHLCGQSDCFNPEHCVFEAHAANTNRDICHAKPPAGQARAACAHSPPCLIPSLLDDVSQADHQAQLAHLRATPEARTVPLQVMRRSQSAPPPPGQPSAQQEQLAGPPGLGRTCSAPSALVATVDRAEQHSDGQESGSPHNDDEHGYESQSTQIVSDSEDETSRAEREAGMRAVYMQAWRTTPSRTASPSVSPGPVAYRMSASRRSMAPEPIEFTKPDPATPLRQRETSPAAQSEVAQLPTPSASPSTTQVLDDTVGGANTSRWSPTPGPSTPPRQTNFSRDASIAPAQLATPSSSYAAGEQLDDALISATATPRSATPGPSTPPCQCKASLEASAGVAQLPTPSASPVAGPSTLKRTRDDSPSPTGTARPDAKRLRLNKPLPALPAAAEPAVVVEEQVAAESGESHVAREATQVEERRVAARASRRGWSFATSFRWMWRFSGILIL</sequence>
<evidence type="ECO:0000256" key="1">
    <source>
        <dbReference type="SAM" id="MobiDB-lite"/>
    </source>
</evidence>
<dbReference type="InterPro" id="IPR044925">
    <property type="entry name" value="His-Me_finger_sf"/>
</dbReference>
<feature type="region of interest" description="Disordered" evidence="1">
    <location>
        <begin position="1"/>
        <end position="34"/>
    </location>
</feature>
<proteinExistence type="predicted"/>
<comment type="caution">
    <text evidence="3">The sequence shown here is derived from an EMBL/GenBank/DDBJ whole genome shotgun (WGS) entry which is preliminary data.</text>
</comment>
<accession>A0AAV5GPM2</accession>
<dbReference type="InterPro" id="IPR008704">
    <property type="entry name" value="Endonuclease_Zinc-binding_loop"/>
</dbReference>
<feature type="compositionally biased region" description="Basic and acidic residues" evidence="1">
    <location>
        <begin position="321"/>
        <end position="330"/>
    </location>
</feature>
<dbReference type="GO" id="GO:0004519">
    <property type="term" value="F:endonuclease activity"/>
    <property type="evidence" value="ECO:0007669"/>
    <property type="project" value="InterPro"/>
</dbReference>
<evidence type="ECO:0000313" key="3">
    <source>
        <dbReference type="EMBL" id="GJN90967.1"/>
    </source>
</evidence>
<dbReference type="InterPro" id="IPR044930">
    <property type="entry name" value="Homing_endonuclease_His-Me"/>
</dbReference>
<dbReference type="AlphaFoldDB" id="A0AAV5GPM2"/>
<evidence type="ECO:0000313" key="4">
    <source>
        <dbReference type="Proteomes" id="UP001342314"/>
    </source>
</evidence>
<feature type="region of interest" description="Disordered" evidence="1">
    <location>
        <begin position="244"/>
        <end position="439"/>
    </location>
</feature>
<dbReference type="Pfam" id="PF05551">
    <property type="entry name" value="zf-His_Me_endon"/>
    <property type="match status" value="1"/>
</dbReference>
<gene>
    <name evidence="3" type="ORF">Rhopal_003981-T1</name>
</gene>
<dbReference type="Proteomes" id="UP001342314">
    <property type="component" value="Unassembled WGS sequence"/>
</dbReference>
<dbReference type="SUPFAM" id="SSF54060">
    <property type="entry name" value="His-Me finger endonucleases"/>
    <property type="match status" value="1"/>
</dbReference>
<feature type="compositionally biased region" description="Low complexity" evidence="1">
    <location>
        <begin position="10"/>
        <end position="23"/>
    </location>
</feature>
<feature type="compositionally biased region" description="Polar residues" evidence="1">
    <location>
        <begin position="388"/>
        <end position="425"/>
    </location>
</feature>
<reference evidence="3 4" key="1">
    <citation type="submission" date="2021-12" db="EMBL/GenBank/DDBJ databases">
        <title>High titer production of polyol ester of fatty acids by Rhodotorula paludigena BS15 towards product separation-free biomass refinery.</title>
        <authorList>
            <person name="Mano J."/>
            <person name="Ono H."/>
            <person name="Tanaka T."/>
            <person name="Naito K."/>
            <person name="Sushida H."/>
            <person name="Ike M."/>
            <person name="Tokuyasu K."/>
            <person name="Kitaoka M."/>
        </authorList>
    </citation>
    <scope>NUCLEOTIDE SEQUENCE [LARGE SCALE GENOMIC DNA]</scope>
    <source>
        <strain evidence="3 4">BS15</strain>
    </source>
</reference>
<feature type="region of interest" description="Disordered" evidence="1">
    <location>
        <begin position="500"/>
        <end position="537"/>
    </location>
</feature>
<name>A0AAV5GPM2_9BASI</name>
<evidence type="ECO:0000259" key="2">
    <source>
        <dbReference type="Pfam" id="PF05551"/>
    </source>
</evidence>
<keyword evidence="4" id="KW-1185">Reference proteome</keyword>
<organism evidence="3 4">
    <name type="scientific">Rhodotorula paludigena</name>
    <dbReference type="NCBI Taxonomy" id="86838"/>
    <lineage>
        <taxon>Eukaryota</taxon>
        <taxon>Fungi</taxon>
        <taxon>Dikarya</taxon>
        <taxon>Basidiomycota</taxon>
        <taxon>Pucciniomycotina</taxon>
        <taxon>Microbotryomycetes</taxon>
        <taxon>Sporidiobolales</taxon>
        <taxon>Sporidiobolaceae</taxon>
        <taxon>Rhodotorula</taxon>
    </lineage>
</organism>
<feature type="domain" description="Zinc-binding loop region of homing endonuclease" evidence="2">
    <location>
        <begin position="130"/>
        <end position="212"/>
    </location>
</feature>